<feature type="transmembrane region" description="Helical" evidence="6">
    <location>
        <begin position="324"/>
        <end position="347"/>
    </location>
</feature>
<evidence type="ECO:0000256" key="1">
    <source>
        <dbReference type="ARBA" id="ARBA00004651"/>
    </source>
</evidence>
<comment type="subcellular location">
    <subcellularLocation>
        <location evidence="1">Cell membrane</location>
        <topology evidence="1">Multi-pass membrane protein</topology>
    </subcellularLocation>
</comment>
<dbReference type="RefSeq" id="WP_188315708.1">
    <property type="nucleotide sequence ID" value="NZ_JABTCG010000011.1"/>
</dbReference>
<feature type="transmembrane region" description="Helical" evidence="6">
    <location>
        <begin position="100"/>
        <end position="122"/>
    </location>
</feature>
<proteinExistence type="predicted"/>
<dbReference type="Proteomes" id="UP000598350">
    <property type="component" value="Unassembled WGS sequence"/>
</dbReference>
<evidence type="ECO:0000256" key="2">
    <source>
        <dbReference type="ARBA" id="ARBA00022475"/>
    </source>
</evidence>
<feature type="transmembrane region" description="Helical" evidence="6">
    <location>
        <begin position="243"/>
        <end position="264"/>
    </location>
</feature>
<feature type="transmembrane region" description="Helical" evidence="6">
    <location>
        <begin position="200"/>
        <end position="222"/>
    </location>
</feature>
<dbReference type="InterPro" id="IPR002797">
    <property type="entry name" value="Polysacc_synth"/>
</dbReference>
<dbReference type="PANTHER" id="PTHR30250:SF11">
    <property type="entry name" value="O-ANTIGEN TRANSPORTER-RELATED"/>
    <property type="match status" value="1"/>
</dbReference>
<evidence type="ECO:0000313" key="7">
    <source>
        <dbReference type="EMBL" id="MBD0852590.1"/>
    </source>
</evidence>
<feature type="transmembrane region" description="Helical" evidence="6">
    <location>
        <begin position="142"/>
        <end position="161"/>
    </location>
</feature>
<evidence type="ECO:0000256" key="6">
    <source>
        <dbReference type="SAM" id="Phobius"/>
    </source>
</evidence>
<comment type="caution">
    <text evidence="7">The sequence shown here is derived from an EMBL/GenBank/DDBJ whole genome shotgun (WGS) entry which is preliminary data.</text>
</comment>
<feature type="transmembrane region" description="Helical" evidence="6">
    <location>
        <begin position="284"/>
        <end position="303"/>
    </location>
</feature>
<feature type="transmembrane region" description="Helical" evidence="6">
    <location>
        <begin position="393"/>
        <end position="410"/>
    </location>
</feature>
<dbReference type="PANTHER" id="PTHR30250">
    <property type="entry name" value="PST FAMILY PREDICTED COLANIC ACID TRANSPORTER"/>
    <property type="match status" value="1"/>
</dbReference>
<feature type="transmembrane region" description="Helical" evidence="6">
    <location>
        <begin position="25"/>
        <end position="43"/>
    </location>
</feature>
<gene>
    <name evidence="7" type="ORF">HPE63_18080</name>
</gene>
<feature type="transmembrane region" description="Helical" evidence="6">
    <location>
        <begin position="173"/>
        <end position="194"/>
    </location>
</feature>
<accession>A0ABR7VG18</accession>
<keyword evidence="8" id="KW-1185">Reference proteome</keyword>
<dbReference type="Pfam" id="PF01943">
    <property type="entry name" value="Polysacc_synt"/>
    <property type="match status" value="1"/>
</dbReference>
<keyword evidence="2" id="KW-1003">Cell membrane</keyword>
<evidence type="ECO:0000256" key="3">
    <source>
        <dbReference type="ARBA" id="ARBA00022692"/>
    </source>
</evidence>
<evidence type="ECO:0000256" key="4">
    <source>
        <dbReference type="ARBA" id="ARBA00022989"/>
    </source>
</evidence>
<dbReference type="EMBL" id="JABTCG010000011">
    <property type="protein sequence ID" value="MBD0852590.1"/>
    <property type="molecule type" value="Genomic_DNA"/>
</dbReference>
<feature type="transmembrane region" description="Helical" evidence="6">
    <location>
        <begin position="55"/>
        <end position="79"/>
    </location>
</feature>
<feature type="transmembrane region" description="Helical" evidence="6">
    <location>
        <begin position="359"/>
        <end position="381"/>
    </location>
</feature>
<keyword evidence="5 6" id="KW-0472">Membrane</keyword>
<keyword evidence="3 6" id="KW-0812">Transmembrane</keyword>
<reference evidence="7 8" key="1">
    <citation type="submission" date="2020-05" db="EMBL/GenBank/DDBJ databases">
        <title>The draft genome sequence of Maribacter arenosus CAU 1321.</title>
        <authorList>
            <person name="Mu L."/>
        </authorList>
    </citation>
    <scope>NUCLEOTIDE SEQUENCE [LARGE SCALE GENOMIC DNA]</scope>
    <source>
        <strain evidence="7 8">CAU 1321</strain>
    </source>
</reference>
<sequence>MNVIEKLKTALHKGNERSVRAKRNVLLTILLKGLGVLIGFIYFPLSLEYLGAVKFGIFLTLLSIVDWFLSFDIGIGLGLRNKFGESVALDDNQKAVHYVSTAYFVLGAVVVVVTIVLLILNFFVPWTGWLNIAPELTKEVEILGAIIIVSFGIRFIAGNIYEIFYALQKMAYVEFFSLLTKASFLFLILLIPLIVPESLLLFGTARSLTFAMVPLLVGLFYFRRKFNSYRPSFKYVKLAYFKDLFSLGIKFFLIQMAMLVIHQTNNILIASFVSLEGVPQYEAAYKYLSVFMMLFVILNNQLWPSNIEAYAKGDFIWMKKSMWTVLKIWIATLFIISVMVIISPFIYKFWLQENLAIPIAISITVAISICLTTWVNIFNIVLNGTGRIKLQMYAWIFAALINIPASLFFVKVLDYGVVGIVLGTIVSLVPVAIVSPIQVYKILSQKDCGIWAK</sequence>
<organism evidence="7 8">
    <name type="scientific">Maribacter arenosus</name>
    <dbReference type="NCBI Taxonomy" id="1854708"/>
    <lineage>
        <taxon>Bacteria</taxon>
        <taxon>Pseudomonadati</taxon>
        <taxon>Bacteroidota</taxon>
        <taxon>Flavobacteriia</taxon>
        <taxon>Flavobacteriales</taxon>
        <taxon>Flavobacteriaceae</taxon>
        <taxon>Maribacter</taxon>
    </lineage>
</organism>
<protein>
    <submittedName>
        <fullName evidence="7">Oligosaccharide flippase family protein</fullName>
    </submittedName>
</protein>
<name>A0ABR7VG18_9FLAO</name>
<evidence type="ECO:0000256" key="5">
    <source>
        <dbReference type="ARBA" id="ARBA00023136"/>
    </source>
</evidence>
<feature type="transmembrane region" description="Helical" evidence="6">
    <location>
        <begin position="416"/>
        <end position="437"/>
    </location>
</feature>
<dbReference type="InterPro" id="IPR050833">
    <property type="entry name" value="Poly_Biosynth_Transport"/>
</dbReference>
<keyword evidence="4 6" id="KW-1133">Transmembrane helix</keyword>
<evidence type="ECO:0000313" key="8">
    <source>
        <dbReference type="Proteomes" id="UP000598350"/>
    </source>
</evidence>